<name>A0ABY7G8M5_MYAAR</name>
<accession>A0ABY7G8M5</accession>
<dbReference type="InterPro" id="IPR019821">
    <property type="entry name" value="Kinesin_motor_CS"/>
</dbReference>
<sequence>SSLAFARTGQLKEVQYKFQQVFDEVTSQKTIFDHVALPLVDDLVFKPDRMNGFDVQTEADAMMERQRRDILPALTPKTPGSGRQKKEFEFVRDTGRLADPTCVSDIDEDNTYAVFVSYIEIYNNYDSDKICVSQLSLVDLAGSERTNRTKNQGDRLKEATAQGKPEISGKSPHGAIPRFQADPLNYFDGDGRVRMVICVNPKAEEYDETVHVMKFAEISQEIMVQRSQQVKFDLGFTPGRRRLGEKIREEQLREAEKIKIEQGSNFRGRLVGFERDYEQLQERNEELENQMKRQGSSSTKFESRCRSLEARLADVQAQLDDAHRMRREYEAKDKEKRKIEQQLGAQLEEKEKRFNMMKEVLETDTPTARPRTFKTPAPAPKTRTYTTPVSKLEQKDTKTATKYMLTHQDVGSDGEFQTKYFKREPGTRKRRSSCPQPSDFDGEWTDPEERCAIAIEGHRRKRSRHTPESRVSKDKLVI</sequence>
<evidence type="ECO:0000256" key="5">
    <source>
        <dbReference type="SAM" id="Coils"/>
    </source>
</evidence>
<dbReference type="Proteomes" id="UP001164746">
    <property type="component" value="Chromosome 16"/>
</dbReference>
<feature type="coiled-coil region" evidence="5">
    <location>
        <begin position="270"/>
        <end position="349"/>
    </location>
</feature>
<evidence type="ECO:0000259" key="7">
    <source>
        <dbReference type="SMART" id="SM00129"/>
    </source>
</evidence>
<dbReference type="Gene3D" id="1.20.58.1980">
    <property type="match status" value="1"/>
</dbReference>
<evidence type="ECO:0000256" key="4">
    <source>
        <dbReference type="ARBA" id="ARBA00023212"/>
    </source>
</evidence>
<evidence type="ECO:0000256" key="1">
    <source>
        <dbReference type="ARBA" id="ARBA00004245"/>
    </source>
</evidence>
<comment type="subcellular location">
    <subcellularLocation>
        <location evidence="1">Cytoplasm</location>
        <location evidence="1">Cytoskeleton</location>
    </subcellularLocation>
</comment>
<evidence type="ECO:0000313" key="8">
    <source>
        <dbReference type="EMBL" id="WAR29386.1"/>
    </source>
</evidence>
<feature type="domain" description="Kinesin motor" evidence="7">
    <location>
        <begin position="5"/>
        <end position="230"/>
    </location>
</feature>
<evidence type="ECO:0000256" key="6">
    <source>
        <dbReference type="SAM" id="MobiDB-lite"/>
    </source>
</evidence>
<feature type="region of interest" description="Disordered" evidence="6">
    <location>
        <begin position="146"/>
        <end position="175"/>
    </location>
</feature>
<keyword evidence="2" id="KW-0547">Nucleotide-binding</keyword>
<dbReference type="EMBL" id="CP111027">
    <property type="protein sequence ID" value="WAR29386.1"/>
    <property type="molecule type" value="Genomic_DNA"/>
</dbReference>
<reference evidence="8" key="1">
    <citation type="submission" date="2022-11" db="EMBL/GenBank/DDBJ databases">
        <title>Centuries of genome instability and evolution in soft-shell clam transmissible cancer (bioRxiv).</title>
        <authorList>
            <person name="Hart S.F.M."/>
            <person name="Yonemitsu M.A."/>
            <person name="Giersch R.M."/>
            <person name="Beal B.F."/>
            <person name="Arriagada G."/>
            <person name="Davis B.W."/>
            <person name="Ostrander E.A."/>
            <person name="Goff S.P."/>
            <person name="Metzger M.J."/>
        </authorList>
    </citation>
    <scope>NUCLEOTIDE SEQUENCE</scope>
    <source>
        <strain evidence="8">MELC-2E11</strain>
        <tissue evidence="8">Siphon/mantle</tissue>
    </source>
</reference>
<keyword evidence="4" id="KW-0963">Cytoplasm</keyword>
<dbReference type="Gene3D" id="3.40.850.10">
    <property type="entry name" value="Kinesin motor domain"/>
    <property type="match status" value="1"/>
</dbReference>
<dbReference type="InterPro" id="IPR027640">
    <property type="entry name" value="Kinesin-like_fam"/>
</dbReference>
<feature type="compositionally biased region" description="Basic and acidic residues" evidence="6">
    <location>
        <begin position="465"/>
        <end position="478"/>
    </location>
</feature>
<keyword evidence="4" id="KW-0206">Cytoskeleton</keyword>
<organism evidence="8 9">
    <name type="scientific">Mya arenaria</name>
    <name type="common">Soft-shell clam</name>
    <dbReference type="NCBI Taxonomy" id="6604"/>
    <lineage>
        <taxon>Eukaryota</taxon>
        <taxon>Metazoa</taxon>
        <taxon>Spiralia</taxon>
        <taxon>Lophotrochozoa</taxon>
        <taxon>Mollusca</taxon>
        <taxon>Bivalvia</taxon>
        <taxon>Autobranchia</taxon>
        <taxon>Heteroconchia</taxon>
        <taxon>Euheterodonta</taxon>
        <taxon>Imparidentia</taxon>
        <taxon>Neoheterodontei</taxon>
        <taxon>Myida</taxon>
        <taxon>Myoidea</taxon>
        <taxon>Myidae</taxon>
        <taxon>Mya</taxon>
    </lineage>
</organism>
<feature type="region of interest" description="Disordered" evidence="6">
    <location>
        <begin position="368"/>
        <end position="393"/>
    </location>
</feature>
<feature type="region of interest" description="Disordered" evidence="6">
    <location>
        <begin position="419"/>
        <end position="478"/>
    </location>
</feature>
<evidence type="ECO:0000313" key="9">
    <source>
        <dbReference type="Proteomes" id="UP001164746"/>
    </source>
</evidence>
<evidence type="ECO:0000256" key="2">
    <source>
        <dbReference type="ARBA" id="ARBA00022741"/>
    </source>
</evidence>
<proteinExistence type="predicted"/>
<evidence type="ECO:0000256" key="3">
    <source>
        <dbReference type="ARBA" id="ARBA00022840"/>
    </source>
</evidence>
<dbReference type="SUPFAM" id="SSF52540">
    <property type="entry name" value="P-loop containing nucleoside triphosphate hydrolases"/>
    <property type="match status" value="1"/>
</dbReference>
<dbReference type="InterPro" id="IPR027417">
    <property type="entry name" value="P-loop_NTPase"/>
</dbReference>
<dbReference type="SMART" id="SM00129">
    <property type="entry name" value="KISc"/>
    <property type="match status" value="1"/>
</dbReference>
<keyword evidence="9" id="KW-1185">Reference proteome</keyword>
<dbReference type="InterPro" id="IPR038105">
    <property type="entry name" value="Kif23_Arf-bd_sf"/>
</dbReference>
<dbReference type="InterPro" id="IPR036961">
    <property type="entry name" value="Kinesin_motor_dom_sf"/>
</dbReference>
<dbReference type="Gene3D" id="2.60.40.4330">
    <property type="entry name" value="Kinesin-like protein Kif23, Arf6-interacting domain"/>
    <property type="match status" value="1"/>
</dbReference>
<dbReference type="Pfam" id="PF00225">
    <property type="entry name" value="Kinesin"/>
    <property type="match status" value="1"/>
</dbReference>
<gene>
    <name evidence="8" type="ORF">MAR_002954</name>
</gene>
<dbReference type="PANTHER" id="PTHR24115:SF600">
    <property type="entry name" value="KINESIN-LIKE PROTEIN KIF23"/>
    <property type="match status" value="1"/>
</dbReference>
<feature type="compositionally biased region" description="Basic and acidic residues" evidence="6">
    <location>
        <begin position="146"/>
        <end position="158"/>
    </location>
</feature>
<dbReference type="PROSITE" id="PS00411">
    <property type="entry name" value="KINESIN_MOTOR_1"/>
    <property type="match status" value="1"/>
</dbReference>
<keyword evidence="5" id="KW-0175">Coiled coil</keyword>
<protein>
    <submittedName>
        <fullName evidence="8">KIF23-like protein</fullName>
    </submittedName>
</protein>
<dbReference type="InterPro" id="IPR001752">
    <property type="entry name" value="Kinesin_motor_dom"/>
</dbReference>
<keyword evidence="3" id="KW-0067">ATP-binding</keyword>
<dbReference type="PANTHER" id="PTHR24115">
    <property type="entry name" value="KINESIN-RELATED"/>
    <property type="match status" value="1"/>
</dbReference>
<feature type="non-terminal residue" evidence="8">
    <location>
        <position position="1"/>
    </location>
</feature>